<reference evidence="2" key="1">
    <citation type="submission" date="2021-01" db="EMBL/GenBank/DDBJ databases">
        <authorList>
            <person name="Corre E."/>
            <person name="Pelletier E."/>
            <person name="Niang G."/>
            <person name="Scheremetjew M."/>
            <person name="Finn R."/>
            <person name="Kale V."/>
            <person name="Holt S."/>
            <person name="Cochrane G."/>
            <person name="Meng A."/>
            <person name="Brown T."/>
            <person name="Cohen L."/>
        </authorList>
    </citation>
    <scope>NUCLEOTIDE SEQUENCE</scope>
    <source>
        <strain evidence="2">RCC927</strain>
    </source>
</reference>
<dbReference type="PANTHER" id="PTHR13887">
    <property type="entry name" value="GLUTATHIONE S-TRANSFERASE KAPPA"/>
    <property type="match status" value="1"/>
</dbReference>
<feature type="domain" description="DSBA-like thioredoxin" evidence="1">
    <location>
        <begin position="5"/>
        <end position="185"/>
    </location>
</feature>
<dbReference type="InterPro" id="IPR036249">
    <property type="entry name" value="Thioredoxin-like_sf"/>
</dbReference>
<organism evidence="2">
    <name type="scientific">Prasinoderma singulare</name>
    <dbReference type="NCBI Taxonomy" id="676789"/>
    <lineage>
        <taxon>Eukaryota</taxon>
        <taxon>Viridiplantae</taxon>
        <taxon>Prasinodermophyta</taxon>
        <taxon>Prasinodermophyceae</taxon>
        <taxon>Prasinodermales</taxon>
        <taxon>Prasinodermaceae</taxon>
        <taxon>Prasinoderma</taxon>
    </lineage>
</organism>
<dbReference type="Pfam" id="PF01323">
    <property type="entry name" value="DSBA"/>
    <property type="match status" value="1"/>
</dbReference>
<accession>A0A7S3C066</accession>
<dbReference type="AlphaFoldDB" id="A0A7S3C066"/>
<proteinExistence type="predicted"/>
<evidence type="ECO:0000259" key="1">
    <source>
        <dbReference type="Pfam" id="PF01323"/>
    </source>
</evidence>
<dbReference type="GO" id="GO:0016491">
    <property type="term" value="F:oxidoreductase activity"/>
    <property type="evidence" value="ECO:0007669"/>
    <property type="project" value="InterPro"/>
</dbReference>
<dbReference type="SUPFAM" id="SSF52833">
    <property type="entry name" value="Thioredoxin-like"/>
    <property type="match status" value="1"/>
</dbReference>
<gene>
    <name evidence="2" type="ORF">PSIN1315_LOCUS12118</name>
</gene>
<dbReference type="Gene3D" id="3.40.30.10">
    <property type="entry name" value="Glutaredoxin"/>
    <property type="match status" value="1"/>
</dbReference>
<dbReference type="PANTHER" id="PTHR13887:SF41">
    <property type="entry name" value="THIOREDOXIN SUPERFAMILY PROTEIN"/>
    <property type="match status" value="1"/>
</dbReference>
<dbReference type="EMBL" id="HBHY01018925">
    <property type="protein sequence ID" value="CAE0149065.1"/>
    <property type="molecule type" value="Transcribed_RNA"/>
</dbReference>
<protein>
    <recommendedName>
        <fullName evidence="1">DSBA-like thioredoxin domain-containing protein</fullName>
    </recommendedName>
</protein>
<name>A0A7S3C066_9VIRI</name>
<evidence type="ECO:0000313" key="2">
    <source>
        <dbReference type="EMBL" id="CAE0149065.1"/>
    </source>
</evidence>
<dbReference type="InterPro" id="IPR001853">
    <property type="entry name" value="DSBA-like_thioredoxin_dom"/>
</dbReference>
<sequence length="192" mass="21004">MAESDVVEVRWRPFQLNARREGVGSKRDMYLGLFGSEERVLEGAARLEREFAALGAPFEEPYSLGGLVGNTFDAHRVAAWAEKTGGFGGQDLFMGELMADYFTRERNVADAQVLRAAAERAGLDGEEAAAVISDPQKYASETRAQMCDFGAGVRGVPYFIVRSSTGGRRYTMSGAQPANMFEELLDEILDGE</sequence>